<accession>A0A317P0Y9</accession>
<dbReference type="PANTHER" id="PTHR43245">
    <property type="entry name" value="BIFUNCTIONAL POLYMYXIN RESISTANCE PROTEIN ARNA"/>
    <property type="match status" value="1"/>
</dbReference>
<dbReference type="PANTHER" id="PTHR43245:SF51">
    <property type="entry name" value="SHORT CHAIN DEHYDROGENASE_REDUCTASE FAMILY 42E, MEMBER 2"/>
    <property type="match status" value="1"/>
</dbReference>
<evidence type="ECO:0000313" key="2">
    <source>
        <dbReference type="EMBL" id="PWV80913.1"/>
    </source>
</evidence>
<dbReference type="SUPFAM" id="SSF51735">
    <property type="entry name" value="NAD(P)-binding Rossmann-fold domains"/>
    <property type="match status" value="1"/>
</dbReference>
<evidence type="ECO:0000259" key="1">
    <source>
        <dbReference type="Pfam" id="PF07993"/>
    </source>
</evidence>
<dbReference type="RefSeq" id="WP_110035530.1">
    <property type="nucleotide sequence ID" value="NZ_QGTL01000001.1"/>
</dbReference>
<reference evidence="2 3" key="1">
    <citation type="submission" date="2018-05" db="EMBL/GenBank/DDBJ databases">
        <title>Genomic Encyclopedia of Type Strains, Phase IV (KMG-IV): sequencing the most valuable type-strain genomes for metagenomic binning, comparative biology and taxonomic classification.</title>
        <authorList>
            <person name="Goeker M."/>
        </authorList>
    </citation>
    <scope>NUCLEOTIDE SEQUENCE [LARGE SCALE GENOMIC DNA]</scope>
    <source>
        <strain evidence="2 3">DSM 44717</strain>
    </source>
</reference>
<name>A0A317P0Y9_9NOCA</name>
<feature type="domain" description="Thioester reductase (TE)" evidence="1">
    <location>
        <begin position="41"/>
        <end position="216"/>
    </location>
</feature>
<organism evidence="2 3">
    <name type="scientific">Nocardia neocaledoniensis</name>
    <dbReference type="NCBI Taxonomy" id="236511"/>
    <lineage>
        <taxon>Bacteria</taxon>
        <taxon>Bacillati</taxon>
        <taxon>Actinomycetota</taxon>
        <taxon>Actinomycetes</taxon>
        <taxon>Mycobacteriales</taxon>
        <taxon>Nocardiaceae</taxon>
        <taxon>Nocardia</taxon>
    </lineage>
</organism>
<dbReference type="EMBL" id="QGTL01000001">
    <property type="protein sequence ID" value="PWV80913.1"/>
    <property type="molecule type" value="Genomic_DNA"/>
</dbReference>
<gene>
    <name evidence="2" type="ORF">DFR69_101249</name>
</gene>
<dbReference type="InterPro" id="IPR013120">
    <property type="entry name" value="FAR_NAD-bd"/>
</dbReference>
<protein>
    <submittedName>
        <fullName evidence="2">Male sterility protein</fullName>
    </submittedName>
</protein>
<dbReference type="InterPro" id="IPR036291">
    <property type="entry name" value="NAD(P)-bd_dom_sf"/>
</dbReference>
<dbReference type="Gene3D" id="3.40.50.720">
    <property type="entry name" value="NAD(P)-binding Rossmann-like Domain"/>
    <property type="match status" value="1"/>
</dbReference>
<dbReference type="Proteomes" id="UP000246410">
    <property type="component" value="Unassembled WGS sequence"/>
</dbReference>
<comment type="caution">
    <text evidence="2">The sequence shown here is derived from an EMBL/GenBank/DDBJ whole genome shotgun (WGS) entry which is preliminary data.</text>
</comment>
<keyword evidence="3" id="KW-1185">Reference proteome</keyword>
<dbReference type="InterPro" id="IPR050177">
    <property type="entry name" value="Lipid_A_modif_metabolic_enz"/>
</dbReference>
<dbReference type="AlphaFoldDB" id="A0A317P0Y9"/>
<sequence length="343" mass="36196">MSTNRESTFLITGASGVIGGALVELLAGHRIYALGHSKTGAARAGVTWLSGDIRQPDLGLGADYARIADEVDRVIHVAAMVDFNRDEETIRSINVTGTRNVLRFCEVAGAGIVHTSSSFVARAESAKVVTGTGCAGGRDDYLRSKIDGEAAVRTSGIDYVIARPSLLMGDSATGKIVRHQGLHTFLGAYVKGALPFVPFSDTAQVDFLAQDMVAAALARLATADLDGAEYWLTAGDNAVATGEIVALCGELYGAAGIELTTPRYFEIEAVQRLILPALGDVLDAKARNKFDNLLAMASLFTDAPFESSLGKGPFAGIEPTAETARDLLTRTVRAYWLPETVAA</sequence>
<proteinExistence type="predicted"/>
<dbReference type="Pfam" id="PF07993">
    <property type="entry name" value="NAD_binding_4"/>
    <property type="match status" value="1"/>
</dbReference>
<evidence type="ECO:0000313" key="3">
    <source>
        <dbReference type="Proteomes" id="UP000246410"/>
    </source>
</evidence>